<proteinExistence type="predicted"/>
<dbReference type="InterPro" id="IPR003018">
    <property type="entry name" value="GAF"/>
</dbReference>
<dbReference type="SUPFAM" id="SSF46689">
    <property type="entry name" value="Homeodomain-like"/>
    <property type="match status" value="1"/>
</dbReference>
<dbReference type="InterPro" id="IPR002197">
    <property type="entry name" value="HTH_Fis"/>
</dbReference>
<dbReference type="GO" id="GO:0043565">
    <property type="term" value="F:sequence-specific DNA binding"/>
    <property type="evidence" value="ECO:0007669"/>
    <property type="project" value="InterPro"/>
</dbReference>
<dbReference type="InterPro" id="IPR009057">
    <property type="entry name" value="Homeodomain-like_sf"/>
</dbReference>
<dbReference type="InterPro" id="IPR029016">
    <property type="entry name" value="GAF-like_dom_sf"/>
</dbReference>
<dbReference type="Gene3D" id="3.30.450.40">
    <property type="match status" value="1"/>
</dbReference>
<protein>
    <recommendedName>
        <fullName evidence="1">GAF domain-containing protein</fullName>
    </recommendedName>
</protein>
<dbReference type="Gene3D" id="1.10.10.60">
    <property type="entry name" value="Homeodomain-like"/>
    <property type="match status" value="1"/>
</dbReference>
<dbReference type="EMBL" id="KC770997">
    <property type="protein sequence ID" value="AGT45866.1"/>
    <property type="molecule type" value="Genomic_DNA"/>
</dbReference>
<dbReference type="Pfam" id="PF01590">
    <property type="entry name" value="GAF"/>
    <property type="match status" value="1"/>
</dbReference>
<dbReference type="AlphaFoldDB" id="A0A067XRU8"/>
<accession>A0A067XRU8</accession>
<evidence type="ECO:0000259" key="1">
    <source>
        <dbReference type="SMART" id="SM00065"/>
    </source>
</evidence>
<evidence type="ECO:0000313" key="2">
    <source>
        <dbReference type="EMBL" id="AGT45866.1"/>
    </source>
</evidence>
<feature type="domain" description="GAF" evidence="1">
    <location>
        <begin position="14"/>
        <end position="160"/>
    </location>
</feature>
<reference evidence="2" key="1">
    <citation type="submission" date="2013-03" db="EMBL/GenBank/DDBJ databases">
        <authorList>
            <person name="Tan H."/>
            <person name="Mooij M.J."/>
            <person name="Barret M."/>
            <person name="O'Gara F."/>
        </authorList>
    </citation>
    <scope>NUCLEOTIDE SEQUENCE</scope>
</reference>
<organism evidence="2">
    <name type="scientific">uncultured marine bacterium PPT_M1</name>
    <dbReference type="NCBI Taxonomy" id="1381396"/>
    <lineage>
        <taxon>Bacteria</taxon>
        <taxon>environmental samples</taxon>
    </lineage>
</organism>
<sequence length="234" mass="25849">MIDQVSDMVESILVPGKLVHKVLSVVVNLSNAERGVVLVLSDGSKLEIRASVGGNTNDASPVKDVCNSYLSELSKAAGSTYVADTRKDEKFRKISVLKTSDILSFACVPLKIEGSLYGILYLDSTVSARLFSSLDLERISRYAKLITNAMIREQKLPDIDIKVAAVSVNDYLAERSIDEIERQQLSALLAKNNWNVTRTSQAMDVPRRTLYNKMTKHGIRRPRRGKLMASASMA</sequence>
<gene>
    <name evidence="2" type="ORF">PPT_M1_21</name>
</gene>
<dbReference type="SUPFAM" id="SSF55781">
    <property type="entry name" value="GAF domain-like"/>
    <property type="match status" value="1"/>
</dbReference>
<name>A0A067XRU8_9BACT</name>
<dbReference type="SMART" id="SM00065">
    <property type="entry name" value="GAF"/>
    <property type="match status" value="1"/>
</dbReference>
<dbReference type="Pfam" id="PF02954">
    <property type="entry name" value="HTH_8"/>
    <property type="match status" value="1"/>
</dbReference>